<dbReference type="SUPFAM" id="SSF52833">
    <property type="entry name" value="Thioredoxin-like"/>
    <property type="match status" value="1"/>
</dbReference>
<dbReference type="InterPro" id="IPR036249">
    <property type="entry name" value="Thioredoxin-like_sf"/>
</dbReference>
<dbReference type="GO" id="GO:0005615">
    <property type="term" value="C:extracellular space"/>
    <property type="evidence" value="ECO:0007669"/>
    <property type="project" value="TreeGrafter"/>
</dbReference>
<accession>A0AAD5QK84</accession>
<dbReference type="PANTHER" id="PTHR22897:SF26">
    <property type="entry name" value="SULFHYDRYL OXIDASE"/>
    <property type="match status" value="1"/>
</dbReference>
<dbReference type="GO" id="GO:0016971">
    <property type="term" value="F:flavin-dependent sulfhydryl oxidase activity"/>
    <property type="evidence" value="ECO:0007669"/>
    <property type="project" value="InterPro"/>
</dbReference>
<evidence type="ECO:0000313" key="4">
    <source>
        <dbReference type="Proteomes" id="UP001196413"/>
    </source>
</evidence>
<dbReference type="GO" id="GO:0000139">
    <property type="term" value="C:Golgi membrane"/>
    <property type="evidence" value="ECO:0007669"/>
    <property type="project" value="TreeGrafter"/>
</dbReference>
<dbReference type="GO" id="GO:0003756">
    <property type="term" value="F:protein disulfide isomerase activity"/>
    <property type="evidence" value="ECO:0007669"/>
    <property type="project" value="TreeGrafter"/>
</dbReference>
<dbReference type="PANTHER" id="PTHR22897">
    <property type="entry name" value="QUIESCIN Q6-RELATED SULFHYDRYL OXIDASE"/>
    <property type="match status" value="1"/>
</dbReference>
<dbReference type="Gene3D" id="3.40.30.10">
    <property type="entry name" value="Glutaredoxin"/>
    <property type="match status" value="1"/>
</dbReference>
<evidence type="ECO:0000256" key="1">
    <source>
        <dbReference type="SAM" id="SignalP"/>
    </source>
</evidence>
<comment type="caution">
    <text evidence="3">The sequence shown here is derived from an EMBL/GenBank/DDBJ whole genome shotgun (WGS) entry which is preliminary data.</text>
</comment>
<gene>
    <name evidence="3" type="ORF">KIN20_008954</name>
</gene>
<proteinExistence type="predicted"/>
<dbReference type="Pfam" id="PF00085">
    <property type="entry name" value="Thioredoxin"/>
    <property type="match status" value="1"/>
</dbReference>
<keyword evidence="4" id="KW-1185">Reference proteome</keyword>
<protein>
    <recommendedName>
        <fullName evidence="2">Thioredoxin domain-containing protein</fullName>
    </recommendedName>
</protein>
<reference evidence="3" key="1">
    <citation type="submission" date="2021-06" db="EMBL/GenBank/DDBJ databases">
        <title>Parelaphostrongylus tenuis whole genome reference sequence.</title>
        <authorList>
            <person name="Garwood T.J."/>
            <person name="Larsen P.A."/>
            <person name="Fountain-Jones N.M."/>
            <person name="Garbe J.R."/>
            <person name="Macchietto M.G."/>
            <person name="Kania S.A."/>
            <person name="Gerhold R.W."/>
            <person name="Richards J.E."/>
            <person name="Wolf T.M."/>
        </authorList>
    </citation>
    <scope>NUCLEOTIDE SEQUENCE</scope>
    <source>
        <strain evidence="3">MNPRO001-30</strain>
        <tissue evidence="3">Meninges</tissue>
    </source>
</reference>
<dbReference type="AlphaFoldDB" id="A0AAD5QK84"/>
<dbReference type="GO" id="GO:0006457">
    <property type="term" value="P:protein folding"/>
    <property type="evidence" value="ECO:0007669"/>
    <property type="project" value="TreeGrafter"/>
</dbReference>
<feature type="domain" description="Thioredoxin" evidence="2">
    <location>
        <begin position="33"/>
        <end position="78"/>
    </location>
</feature>
<sequence>MSSGWGLLSVFSVVLIVRFVEATSLYGPQDPILELNASTFDSAVYNSEVAHFVEFYSSWCGACIAYAPRFKIFARDLAPWRNFVQIISLLLNFSNVVHQIKMMEYCIEGQKSELDQMVLDVASYIQADFEKQQHPLRKLFHPIDSSDNFKNIWESAGSVDFVGVVVQEEPSTMAWTLIIYFLNYPKIRIVLARPQHPEAKTAPAWISPVGKGWRDIKRKIDGMVTDTGGIIAKPEMTNFVNPEASSVRACKLKPISSPAC</sequence>
<dbReference type="InterPro" id="IPR013766">
    <property type="entry name" value="Thioredoxin_domain"/>
</dbReference>
<dbReference type="Proteomes" id="UP001196413">
    <property type="component" value="Unassembled WGS sequence"/>
</dbReference>
<name>A0AAD5QK84_PARTN</name>
<evidence type="ECO:0000259" key="2">
    <source>
        <dbReference type="Pfam" id="PF00085"/>
    </source>
</evidence>
<dbReference type="InterPro" id="IPR039798">
    <property type="entry name" value="Sulfhydryl_oxidase"/>
</dbReference>
<dbReference type="EMBL" id="JAHQIW010001453">
    <property type="protein sequence ID" value="KAJ1352569.1"/>
    <property type="molecule type" value="Genomic_DNA"/>
</dbReference>
<organism evidence="3 4">
    <name type="scientific">Parelaphostrongylus tenuis</name>
    <name type="common">Meningeal worm</name>
    <dbReference type="NCBI Taxonomy" id="148309"/>
    <lineage>
        <taxon>Eukaryota</taxon>
        <taxon>Metazoa</taxon>
        <taxon>Ecdysozoa</taxon>
        <taxon>Nematoda</taxon>
        <taxon>Chromadorea</taxon>
        <taxon>Rhabditida</taxon>
        <taxon>Rhabditina</taxon>
        <taxon>Rhabditomorpha</taxon>
        <taxon>Strongyloidea</taxon>
        <taxon>Metastrongylidae</taxon>
        <taxon>Parelaphostrongylus</taxon>
    </lineage>
</organism>
<keyword evidence="1" id="KW-0732">Signal</keyword>
<feature type="chain" id="PRO_5042199850" description="Thioredoxin domain-containing protein" evidence="1">
    <location>
        <begin position="23"/>
        <end position="260"/>
    </location>
</feature>
<feature type="signal peptide" evidence="1">
    <location>
        <begin position="1"/>
        <end position="22"/>
    </location>
</feature>
<evidence type="ECO:0000313" key="3">
    <source>
        <dbReference type="EMBL" id="KAJ1352569.1"/>
    </source>
</evidence>